<evidence type="ECO:0000256" key="1">
    <source>
        <dbReference type="ARBA" id="ARBA00001974"/>
    </source>
</evidence>
<dbReference type="Proteomes" id="UP000235005">
    <property type="component" value="Unassembled WGS sequence"/>
</dbReference>
<dbReference type="SUPFAM" id="SSF51905">
    <property type="entry name" value="FAD/NAD(P)-binding domain"/>
    <property type="match status" value="1"/>
</dbReference>
<dbReference type="GO" id="GO:0004368">
    <property type="term" value="F:glycerol-3-phosphate dehydrogenase (quinone) activity"/>
    <property type="evidence" value="ECO:0007669"/>
    <property type="project" value="InterPro"/>
</dbReference>
<comment type="similarity">
    <text evidence="2">Belongs to the FAD-dependent glycerol-3-phosphate dehydrogenase family.</text>
</comment>
<accession>A0A2N5WX27</accession>
<dbReference type="InterPro" id="IPR036188">
    <property type="entry name" value="FAD/NAD-bd_sf"/>
</dbReference>
<comment type="caution">
    <text evidence="9">The sequence shown here is derived from an EMBL/GenBank/DDBJ whole genome shotgun (WGS) entry which is preliminary data.</text>
</comment>
<dbReference type="PANTHER" id="PTHR11985:SF35">
    <property type="entry name" value="ANAEROBIC GLYCEROL-3-PHOSPHATE DEHYDROGENASE SUBUNIT A"/>
    <property type="match status" value="1"/>
</dbReference>
<keyword evidence="10" id="KW-1185">Reference proteome</keyword>
<dbReference type="InterPro" id="IPR038299">
    <property type="entry name" value="DAO_C_sf"/>
</dbReference>
<evidence type="ECO:0000313" key="10">
    <source>
        <dbReference type="Proteomes" id="UP000235005"/>
    </source>
</evidence>
<evidence type="ECO:0000259" key="7">
    <source>
        <dbReference type="Pfam" id="PF01266"/>
    </source>
</evidence>
<evidence type="ECO:0000256" key="6">
    <source>
        <dbReference type="ARBA" id="ARBA00023002"/>
    </source>
</evidence>
<keyword evidence="6" id="KW-0560">Oxidoreductase</keyword>
<keyword evidence="5" id="KW-0274">FAD</keyword>
<dbReference type="GO" id="GO:0046168">
    <property type="term" value="P:glycerol-3-phosphate catabolic process"/>
    <property type="evidence" value="ECO:0007669"/>
    <property type="project" value="TreeGrafter"/>
</dbReference>
<feature type="domain" description="FAD dependent oxidoreductase" evidence="7">
    <location>
        <begin position="24"/>
        <end position="380"/>
    </location>
</feature>
<dbReference type="RefSeq" id="WP_101519104.1">
    <property type="nucleotide sequence ID" value="NZ_PKUS01000048.1"/>
</dbReference>
<keyword evidence="4" id="KW-0319">Glycerol metabolism</keyword>
<evidence type="ECO:0000256" key="3">
    <source>
        <dbReference type="ARBA" id="ARBA00022630"/>
    </source>
</evidence>
<dbReference type="PRINTS" id="PR01001">
    <property type="entry name" value="FADG3PDH"/>
</dbReference>
<reference evidence="9 10" key="1">
    <citation type="submission" date="2018-01" db="EMBL/GenBank/DDBJ databases">
        <title>The draft genome sequence of Halioglobus lutimaris HF004.</title>
        <authorList>
            <person name="Du Z.-J."/>
            <person name="Shi M.-J."/>
        </authorList>
    </citation>
    <scope>NUCLEOTIDE SEQUENCE [LARGE SCALE GENOMIC DNA]</scope>
    <source>
        <strain evidence="9 10">HF004</strain>
    </source>
</reference>
<comment type="cofactor">
    <cofactor evidence="1">
        <name>FAD</name>
        <dbReference type="ChEBI" id="CHEBI:57692"/>
    </cofactor>
</comment>
<evidence type="ECO:0000256" key="2">
    <source>
        <dbReference type="ARBA" id="ARBA00007330"/>
    </source>
</evidence>
<name>A0A2N5WX27_9GAMM</name>
<dbReference type="EMBL" id="PKUS01000048">
    <property type="protein sequence ID" value="PLW66778.1"/>
    <property type="molecule type" value="Genomic_DNA"/>
</dbReference>
<dbReference type="GO" id="GO:0006071">
    <property type="term" value="P:glycerol metabolic process"/>
    <property type="evidence" value="ECO:0007669"/>
    <property type="project" value="UniProtKB-KW"/>
</dbReference>
<dbReference type="InterPro" id="IPR000447">
    <property type="entry name" value="G3P_DH_FAD-dep"/>
</dbReference>
<feature type="domain" description="Alpha-glycerophosphate oxidase C-terminal" evidence="8">
    <location>
        <begin position="402"/>
        <end position="512"/>
    </location>
</feature>
<sequence length="534" mass="57895">MTSTHLDLRDRAATFTALKADTFDMLVIGGGITGAGIAREAALRGLSVCLVEAQDFASGTSSRSSKMVHGGMRYLLQGDLAVVREAARERRTLRKIAPHLATTLPMILMARGKTGVAKFRTGMWTYEKLGQVVAAEKHEALDLAELQKREPLLITEGYSGAVTYPEYLTDDGRLTLANVRSAAAAGAVVASYAAATEILLENGKAIGAIVKGQLVGEERTAAVRARTIVNASGPWVDAIRKLEDENAPSKLLLTKGIHVVFKRERFPVNSSVVMSTSDKRAIFTCPRGDYVYLGTTDTFHPDSEYWPEISSEDIDYLIDVTNTYFDVEPLTHADIVSVWSGVRPLIAEEGKSPSEISRKDDVLEGAGGVISIAGGKLTAYRVMANRVIELCENRLGRKVGKCRSADYILPGGDLGGSFAEFQEQLEQQGLAPNEAERMTRLYGSEALDILGAGGDLEAEVEFAVKREGALTLEDYWVRRSARARFSDAGGIDCLVPAAGVMAKLLDWTEQERDQQVEGCVAIRNKEMAAVRKTA</sequence>
<dbReference type="Gene3D" id="1.10.8.870">
    <property type="entry name" value="Alpha-glycerophosphate oxidase, cap domain"/>
    <property type="match status" value="1"/>
</dbReference>
<dbReference type="Pfam" id="PF01266">
    <property type="entry name" value="DAO"/>
    <property type="match status" value="1"/>
</dbReference>
<dbReference type="PANTHER" id="PTHR11985">
    <property type="entry name" value="GLYCEROL-3-PHOSPHATE DEHYDROGENASE"/>
    <property type="match status" value="1"/>
</dbReference>
<protein>
    <submittedName>
        <fullName evidence="9">Glycerol-3-phosphate dehydrogenase</fullName>
    </submittedName>
</protein>
<dbReference type="OrthoDB" id="9766796at2"/>
<dbReference type="InterPro" id="IPR031656">
    <property type="entry name" value="DAO_C"/>
</dbReference>
<evidence type="ECO:0000313" key="9">
    <source>
        <dbReference type="EMBL" id="PLW66778.1"/>
    </source>
</evidence>
<organism evidence="9 10">
    <name type="scientific">Pseudohalioglobus lutimaris</name>
    <dbReference type="NCBI Taxonomy" id="1737061"/>
    <lineage>
        <taxon>Bacteria</taxon>
        <taxon>Pseudomonadati</taxon>
        <taxon>Pseudomonadota</taxon>
        <taxon>Gammaproteobacteria</taxon>
        <taxon>Cellvibrionales</taxon>
        <taxon>Halieaceae</taxon>
        <taxon>Pseudohalioglobus</taxon>
    </lineage>
</organism>
<dbReference type="AlphaFoldDB" id="A0A2N5WX27"/>
<proteinExistence type="inferred from homology"/>
<dbReference type="Gene3D" id="3.50.50.60">
    <property type="entry name" value="FAD/NAD(P)-binding domain"/>
    <property type="match status" value="1"/>
</dbReference>
<evidence type="ECO:0000256" key="5">
    <source>
        <dbReference type="ARBA" id="ARBA00022827"/>
    </source>
</evidence>
<gene>
    <name evidence="9" type="ORF">C0039_19960</name>
</gene>
<dbReference type="InterPro" id="IPR006076">
    <property type="entry name" value="FAD-dep_OxRdtase"/>
</dbReference>
<dbReference type="Gene3D" id="3.30.9.10">
    <property type="entry name" value="D-Amino Acid Oxidase, subunit A, domain 2"/>
    <property type="match status" value="1"/>
</dbReference>
<evidence type="ECO:0000256" key="4">
    <source>
        <dbReference type="ARBA" id="ARBA00022798"/>
    </source>
</evidence>
<evidence type="ECO:0000259" key="8">
    <source>
        <dbReference type="Pfam" id="PF16901"/>
    </source>
</evidence>
<dbReference type="Pfam" id="PF16901">
    <property type="entry name" value="DAO_C"/>
    <property type="match status" value="1"/>
</dbReference>
<keyword evidence="3" id="KW-0285">Flavoprotein</keyword>